<feature type="compositionally biased region" description="Basic residues" evidence="6">
    <location>
        <begin position="11"/>
        <end position="23"/>
    </location>
</feature>
<protein>
    <submittedName>
        <fullName evidence="9">MFS transporter</fullName>
    </submittedName>
</protein>
<feature type="transmembrane region" description="Helical" evidence="7">
    <location>
        <begin position="262"/>
        <end position="280"/>
    </location>
</feature>
<sequence>MGGSTRPSRNGSHRRSGGRSKVRSRFFASSDRRHLLTEPAARSRLIPALVYAALSTAIVSSLGMLLVPTISREMDVPVSTAQWMLTINLLVGAIATPAMGRLSDGPHKKRLLLWSLSIILAGSVVAAAAPNFTIFLIGRSLQGLSYGIVPVTIALARRYVAADKVQFSISSLSVTVSTGIGIGYPLTGIIAGLFDFRFAFWFAALFVVTAIVVVLRAVPAGPDEHAPRVPFDYTGAGLLGLGLGAFLLGISEGPNWGWGSPWTIGTLIFAAAVLASWIGAELKTEHPLINLRVLRNGEVLLANCTAVGLGAAMYIGLSISSLVAQAPADTGYGIALPVFWAGFVMFPLSVGSFGANRIVRRLSHRISLTGLLPAGAGMMTVAGLLLYFAHTGLWEILTGMLVFGLGMGASYAAMPALIARSVATEELGSSVSFNQVLRTVGSSFGTAVAGAVLAANMALDLHPTGAGINATFAIGAALCAVVFIALLFHKLRTRTHSSVQGRSDAVKS</sequence>
<dbReference type="GO" id="GO:0005886">
    <property type="term" value="C:plasma membrane"/>
    <property type="evidence" value="ECO:0007669"/>
    <property type="project" value="UniProtKB-SubCell"/>
</dbReference>
<dbReference type="EMBL" id="SMRU01000026">
    <property type="protein sequence ID" value="TDF91932.1"/>
    <property type="molecule type" value="Genomic_DNA"/>
</dbReference>
<dbReference type="AlphaFoldDB" id="A0A4R5KAN6"/>
<feature type="domain" description="Major facilitator superfamily (MFS) profile" evidence="8">
    <location>
        <begin position="41"/>
        <end position="494"/>
    </location>
</feature>
<evidence type="ECO:0000256" key="1">
    <source>
        <dbReference type="ARBA" id="ARBA00004651"/>
    </source>
</evidence>
<feature type="transmembrane region" description="Helical" evidence="7">
    <location>
        <begin position="48"/>
        <end position="68"/>
    </location>
</feature>
<evidence type="ECO:0000259" key="8">
    <source>
        <dbReference type="PROSITE" id="PS50850"/>
    </source>
</evidence>
<keyword evidence="3 7" id="KW-0812">Transmembrane</keyword>
<keyword evidence="5 7" id="KW-0472">Membrane</keyword>
<feature type="region of interest" description="Disordered" evidence="6">
    <location>
        <begin position="1"/>
        <end position="23"/>
    </location>
</feature>
<feature type="transmembrane region" description="Helical" evidence="7">
    <location>
        <begin position="200"/>
        <end position="218"/>
    </location>
</feature>
<keyword evidence="4 7" id="KW-1133">Transmembrane helix</keyword>
<feature type="transmembrane region" description="Helical" evidence="7">
    <location>
        <begin position="465"/>
        <end position="488"/>
    </location>
</feature>
<evidence type="ECO:0000256" key="4">
    <source>
        <dbReference type="ARBA" id="ARBA00022989"/>
    </source>
</evidence>
<gene>
    <name evidence="9" type="ORF">E1809_19550</name>
</gene>
<accession>A0A4R5KAN6</accession>
<dbReference type="InterPro" id="IPR036259">
    <property type="entry name" value="MFS_trans_sf"/>
</dbReference>
<feature type="transmembrane region" description="Helical" evidence="7">
    <location>
        <begin position="111"/>
        <end position="137"/>
    </location>
</feature>
<organism evidence="9 10">
    <name type="scientific">Arthrobacter terricola</name>
    <dbReference type="NCBI Taxonomy" id="2547396"/>
    <lineage>
        <taxon>Bacteria</taxon>
        <taxon>Bacillati</taxon>
        <taxon>Actinomycetota</taxon>
        <taxon>Actinomycetes</taxon>
        <taxon>Micrococcales</taxon>
        <taxon>Micrococcaceae</taxon>
        <taxon>Arthrobacter</taxon>
    </lineage>
</organism>
<proteinExistence type="predicted"/>
<dbReference type="SUPFAM" id="SSF103473">
    <property type="entry name" value="MFS general substrate transporter"/>
    <property type="match status" value="2"/>
</dbReference>
<dbReference type="Proteomes" id="UP000295511">
    <property type="component" value="Unassembled WGS sequence"/>
</dbReference>
<dbReference type="InterPro" id="IPR020846">
    <property type="entry name" value="MFS_dom"/>
</dbReference>
<feature type="transmembrane region" description="Helical" evidence="7">
    <location>
        <begin position="172"/>
        <end position="194"/>
    </location>
</feature>
<dbReference type="PANTHER" id="PTHR42718:SF9">
    <property type="entry name" value="MAJOR FACILITATOR SUPERFAMILY MULTIDRUG TRANSPORTER MFSC"/>
    <property type="match status" value="1"/>
</dbReference>
<evidence type="ECO:0000313" key="9">
    <source>
        <dbReference type="EMBL" id="TDF91932.1"/>
    </source>
</evidence>
<dbReference type="GO" id="GO:0022857">
    <property type="term" value="F:transmembrane transporter activity"/>
    <property type="evidence" value="ECO:0007669"/>
    <property type="project" value="InterPro"/>
</dbReference>
<feature type="transmembrane region" description="Helical" evidence="7">
    <location>
        <begin position="396"/>
        <end position="419"/>
    </location>
</feature>
<evidence type="ECO:0000256" key="5">
    <source>
        <dbReference type="ARBA" id="ARBA00023136"/>
    </source>
</evidence>
<evidence type="ECO:0000256" key="6">
    <source>
        <dbReference type="SAM" id="MobiDB-lite"/>
    </source>
</evidence>
<feature type="transmembrane region" description="Helical" evidence="7">
    <location>
        <begin position="230"/>
        <end position="250"/>
    </location>
</feature>
<dbReference type="PROSITE" id="PS50850">
    <property type="entry name" value="MFS"/>
    <property type="match status" value="1"/>
</dbReference>
<dbReference type="OrthoDB" id="4484751at2"/>
<evidence type="ECO:0000256" key="2">
    <source>
        <dbReference type="ARBA" id="ARBA00022448"/>
    </source>
</evidence>
<dbReference type="PANTHER" id="PTHR42718">
    <property type="entry name" value="MAJOR FACILITATOR SUPERFAMILY MULTIDRUG TRANSPORTER MFSC"/>
    <property type="match status" value="1"/>
</dbReference>
<keyword evidence="10" id="KW-1185">Reference proteome</keyword>
<feature type="transmembrane region" description="Helical" evidence="7">
    <location>
        <begin position="143"/>
        <end position="160"/>
    </location>
</feature>
<dbReference type="InterPro" id="IPR011701">
    <property type="entry name" value="MFS"/>
</dbReference>
<evidence type="ECO:0000313" key="10">
    <source>
        <dbReference type="Proteomes" id="UP000295511"/>
    </source>
</evidence>
<comment type="subcellular location">
    <subcellularLocation>
        <location evidence="1">Cell membrane</location>
        <topology evidence="1">Multi-pass membrane protein</topology>
    </subcellularLocation>
</comment>
<comment type="caution">
    <text evidence="9">The sequence shown here is derived from an EMBL/GenBank/DDBJ whole genome shotgun (WGS) entry which is preliminary data.</text>
</comment>
<feature type="transmembrane region" description="Helical" evidence="7">
    <location>
        <begin position="334"/>
        <end position="354"/>
    </location>
</feature>
<keyword evidence="2" id="KW-0813">Transport</keyword>
<feature type="transmembrane region" description="Helical" evidence="7">
    <location>
        <begin position="440"/>
        <end position="459"/>
    </location>
</feature>
<feature type="compositionally biased region" description="Low complexity" evidence="6">
    <location>
        <begin position="1"/>
        <end position="10"/>
    </location>
</feature>
<reference evidence="9 10" key="1">
    <citation type="submission" date="2019-03" db="EMBL/GenBank/DDBJ databases">
        <title>Whole genome sequence of Arthrobacter sp JH1-1.</title>
        <authorList>
            <person name="Trinh H.N."/>
        </authorList>
    </citation>
    <scope>NUCLEOTIDE SEQUENCE [LARGE SCALE GENOMIC DNA]</scope>
    <source>
        <strain evidence="9 10">JH1-1</strain>
    </source>
</reference>
<dbReference type="Gene3D" id="1.20.1720.10">
    <property type="entry name" value="Multidrug resistance protein D"/>
    <property type="match status" value="1"/>
</dbReference>
<evidence type="ECO:0000256" key="3">
    <source>
        <dbReference type="ARBA" id="ARBA00022692"/>
    </source>
</evidence>
<dbReference type="Gene3D" id="1.20.1250.20">
    <property type="entry name" value="MFS general substrate transporter like domains"/>
    <property type="match status" value="1"/>
</dbReference>
<name>A0A4R5KAN6_9MICC</name>
<feature type="transmembrane region" description="Helical" evidence="7">
    <location>
        <begin position="366"/>
        <end position="390"/>
    </location>
</feature>
<dbReference type="Pfam" id="PF07690">
    <property type="entry name" value="MFS_1"/>
    <property type="match status" value="1"/>
</dbReference>
<evidence type="ECO:0000256" key="7">
    <source>
        <dbReference type="SAM" id="Phobius"/>
    </source>
</evidence>
<feature type="transmembrane region" description="Helical" evidence="7">
    <location>
        <begin position="80"/>
        <end position="99"/>
    </location>
</feature>
<feature type="transmembrane region" description="Helical" evidence="7">
    <location>
        <begin position="300"/>
        <end position="322"/>
    </location>
</feature>